<reference evidence="3 4" key="1">
    <citation type="submission" date="2020-07" db="EMBL/GenBank/DDBJ databases">
        <title>Comparative genomics of pyrophilous fungi reveals a link between fire events and developmental genes.</title>
        <authorList>
            <consortium name="DOE Joint Genome Institute"/>
            <person name="Steindorff A.S."/>
            <person name="Carver A."/>
            <person name="Calhoun S."/>
            <person name="Stillman K."/>
            <person name="Liu H."/>
            <person name="Lipzen A."/>
            <person name="Pangilinan J."/>
            <person name="Labutti K."/>
            <person name="Bruns T.D."/>
            <person name="Grigoriev I.V."/>
        </authorList>
    </citation>
    <scope>NUCLEOTIDE SEQUENCE [LARGE SCALE GENOMIC DNA]</scope>
    <source>
        <strain evidence="3 4">CBS 144469</strain>
    </source>
</reference>
<keyword evidence="2" id="KW-1133">Transmembrane helix</keyword>
<dbReference type="AlphaFoldDB" id="A0A8H6H9W1"/>
<dbReference type="OrthoDB" id="3055571at2759"/>
<dbReference type="Proteomes" id="UP000521943">
    <property type="component" value="Unassembled WGS sequence"/>
</dbReference>
<accession>A0A8H6H9W1</accession>
<feature type="transmembrane region" description="Helical" evidence="2">
    <location>
        <begin position="38"/>
        <end position="62"/>
    </location>
</feature>
<keyword evidence="2" id="KW-0472">Membrane</keyword>
<protein>
    <submittedName>
        <fullName evidence="3">Uncharacterized protein</fullName>
    </submittedName>
</protein>
<gene>
    <name evidence="3" type="ORF">DFP72DRAFT_935782</name>
</gene>
<keyword evidence="4" id="KW-1185">Reference proteome</keyword>
<comment type="caution">
    <text evidence="3">The sequence shown here is derived from an EMBL/GenBank/DDBJ whole genome shotgun (WGS) entry which is preliminary data.</text>
</comment>
<evidence type="ECO:0000256" key="2">
    <source>
        <dbReference type="SAM" id="Phobius"/>
    </source>
</evidence>
<dbReference type="Gene3D" id="1.20.58.340">
    <property type="entry name" value="Magnesium transport protein CorA, transmembrane region"/>
    <property type="match status" value="1"/>
</dbReference>
<evidence type="ECO:0000313" key="3">
    <source>
        <dbReference type="EMBL" id="KAF6743069.1"/>
    </source>
</evidence>
<evidence type="ECO:0000313" key="4">
    <source>
        <dbReference type="Proteomes" id="UP000521943"/>
    </source>
</evidence>
<keyword evidence="2" id="KW-0812">Transmembrane</keyword>
<organism evidence="3 4">
    <name type="scientific">Ephemerocybe angulata</name>
    <dbReference type="NCBI Taxonomy" id="980116"/>
    <lineage>
        <taxon>Eukaryota</taxon>
        <taxon>Fungi</taxon>
        <taxon>Dikarya</taxon>
        <taxon>Basidiomycota</taxon>
        <taxon>Agaricomycotina</taxon>
        <taxon>Agaricomycetes</taxon>
        <taxon>Agaricomycetidae</taxon>
        <taxon>Agaricales</taxon>
        <taxon>Agaricineae</taxon>
        <taxon>Psathyrellaceae</taxon>
        <taxon>Ephemerocybe</taxon>
    </lineage>
</organism>
<dbReference type="EMBL" id="JACGCI010000160">
    <property type="protein sequence ID" value="KAF6743069.1"/>
    <property type="molecule type" value="Genomic_DNA"/>
</dbReference>
<name>A0A8H6H9W1_9AGAR</name>
<feature type="region of interest" description="Disordered" evidence="1">
    <location>
        <begin position="100"/>
        <end position="142"/>
    </location>
</feature>
<evidence type="ECO:0000256" key="1">
    <source>
        <dbReference type="SAM" id="MobiDB-lite"/>
    </source>
</evidence>
<proteinExistence type="predicted"/>
<sequence>MNLSYALAAQKDSATNLEIAHFSSRIAAETHSDSSSMITMAALTMLFLPGTFVSAIFSTVFFQTTTAGTERCAWRQAGGSSQPQRSRSPFWYSPYGIYGGAAAPRRGECGRSARRQRATGHRQPTNPWVQPLPFRGQNSPLQ</sequence>